<evidence type="ECO:0000256" key="1">
    <source>
        <dbReference type="SAM" id="MobiDB-lite"/>
    </source>
</evidence>
<feature type="region of interest" description="Disordered" evidence="1">
    <location>
        <begin position="31"/>
        <end position="77"/>
    </location>
</feature>
<feature type="region of interest" description="Disordered" evidence="1">
    <location>
        <begin position="208"/>
        <end position="238"/>
    </location>
</feature>
<name>A0AAG5D238_ANOAO</name>
<dbReference type="Pfam" id="PF16064">
    <property type="entry name" value="DUF4806"/>
    <property type="match status" value="1"/>
</dbReference>
<proteinExistence type="predicted"/>
<feature type="compositionally biased region" description="Basic and acidic residues" evidence="1">
    <location>
        <begin position="31"/>
        <end position="65"/>
    </location>
</feature>
<feature type="compositionally biased region" description="Low complexity" evidence="1">
    <location>
        <begin position="216"/>
        <end position="238"/>
    </location>
</feature>
<dbReference type="AlphaFoldDB" id="A0AAG5D238"/>
<keyword evidence="4" id="KW-1185">Reference proteome</keyword>
<feature type="compositionally biased region" description="Polar residues" evidence="1">
    <location>
        <begin position="66"/>
        <end position="75"/>
    </location>
</feature>
<organism evidence="3 4">
    <name type="scientific">Anopheles atroparvus</name>
    <name type="common">European mosquito</name>
    <dbReference type="NCBI Taxonomy" id="41427"/>
    <lineage>
        <taxon>Eukaryota</taxon>
        <taxon>Metazoa</taxon>
        <taxon>Ecdysozoa</taxon>
        <taxon>Arthropoda</taxon>
        <taxon>Hexapoda</taxon>
        <taxon>Insecta</taxon>
        <taxon>Pterygota</taxon>
        <taxon>Neoptera</taxon>
        <taxon>Endopterygota</taxon>
        <taxon>Diptera</taxon>
        <taxon>Nematocera</taxon>
        <taxon>Culicoidea</taxon>
        <taxon>Culicidae</taxon>
        <taxon>Anophelinae</taxon>
        <taxon>Anopheles</taxon>
    </lineage>
</organism>
<dbReference type="InterPro" id="IPR032071">
    <property type="entry name" value="DUF4806"/>
</dbReference>
<protein>
    <recommendedName>
        <fullName evidence="2">DUF4806 domain-containing protein</fullName>
    </recommendedName>
</protein>
<sequence>MDNCHNYATTSKKKRIPISDDIHIIIKKFRDKDKHDEKPSTSGDHDYDDDHSMDSEELRRVRHQEPSSSSTLVGITTNSNSNSTTCATVGGSLQTVGLGNSHTVQVQLQSQQQQIISLGQQQSLGGGGSLSSNSGASLACQSANVGSQSEDIKLILRKLSNIEELLKMVAEQSLSRLTALKQEPATVTLQTTTIAPGNQLTSVEPNVALHQHHQQQHQQQQQQQQQQQDQQQQQQQQQLATPPVEVESCFKFPLRSLKELVELNKSICGDESLYNKLFEHLTKIRLECDQNIVINALTSIVSDEVLDAVSWDSGKKLRLNTVVLFSDSLYVAWFKDKMKYEEYVAEMKDAIERSHKRHAKVKTKRNQQSNQLQQQPVAVMHSPLGTSNATAGTNAVGTPSGAVNSISCDNSALILKVESLE</sequence>
<dbReference type="EnsemblMetazoa" id="ENSAATROPT005664">
    <property type="protein sequence ID" value="ENSAATROPP005236"/>
    <property type="gene ID" value="ENSAATROPG004564"/>
</dbReference>
<evidence type="ECO:0000259" key="2">
    <source>
        <dbReference type="Pfam" id="PF16064"/>
    </source>
</evidence>
<dbReference type="InterPro" id="IPR052145">
    <property type="entry name" value="Mediator/Homeobox_domain"/>
</dbReference>
<evidence type="ECO:0000313" key="4">
    <source>
        <dbReference type="Proteomes" id="UP000075880"/>
    </source>
</evidence>
<dbReference type="Proteomes" id="UP000075880">
    <property type="component" value="Unassembled WGS sequence"/>
</dbReference>
<dbReference type="PANTHER" id="PTHR24330:SF19">
    <property type="entry name" value="MEDIATOR OF RNA POLYMERASE II TRANSCRIPTION SUBUNIT 29"/>
    <property type="match status" value="1"/>
</dbReference>
<dbReference type="PANTHER" id="PTHR24330">
    <property type="entry name" value="HOMEOBOX PROTEIN BARH-LIKE"/>
    <property type="match status" value="1"/>
</dbReference>
<accession>A0AAG5D238</accession>
<reference evidence="3" key="1">
    <citation type="submission" date="2024-04" db="UniProtKB">
        <authorList>
            <consortium name="EnsemblMetazoa"/>
        </authorList>
    </citation>
    <scope>IDENTIFICATION</scope>
    <source>
        <strain evidence="3">EBRO</strain>
    </source>
</reference>
<feature type="domain" description="DUF4806" evidence="2">
    <location>
        <begin position="249"/>
        <end position="332"/>
    </location>
</feature>
<evidence type="ECO:0000313" key="3">
    <source>
        <dbReference type="EnsemblMetazoa" id="ENSAATROPP005236"/>
    </source>
</evidence>